<proteinExistence type="predicted"/>
<dbReference type="EMBL" id="CSWP01000012">
    <property type="protein sequence ID" value="CPV69827.1"/>
    <property type="molecule type" value="Genomic_DNA"/>
</dbReference>
<organism evidence="1 2">
    <name type="scientific">Mycobacteroides abscessus</name>
    <dbReference type="NCBI Taxonomy" id="36809"/>
    <lineage>
        <taxon>Bacteria</taxon>
        <taxon>Bacillati</taxon>
        <taxon>Actinomycetota</taxon>
        <taxon>Actinomycetes</taxon>
        <taxon>Mycobacteriales</taxon>
        <taxon>Mycobacteriaceae</taxon>
        <taxon>Mycobacteroides</taxon>
    </lineage>
</organism>
<accession>A0A0U0ZT22</accession>
<evidence type="ECO:0000313" key="2">
    <source>
        <dbReference type="Proteomes" id="UP000045782"/>
    </source>
</evidence>
<dbReference type="GO" id="GO:0016747">
    <property type="term" value="F:acyltransferase activity, transferring groups other than amino-acyl groups"/>
    <property type="evidence" value="ECO:0007669"/>
    <property type="project" value="InterPro"/>
</dbReference>
<sequence length="158" mass="17448">MTTPTGTHKAAHGLRTVAPITIETAVKMRRAAIRPSDIDDQLCRYLGDGDTDALHLGVCVDDTVVGSISCVPDPLVLDGVLYPWRRRGFCVLPGHRASGVGRWFYGMFLTELSARNMLPTWGTSREDLIPFYATFGLRRTDNVVNFPGTGLHRVCLYP</sequence>
<dbReference type="PROSITE" id="PS51186">
    <property type="entry name" value="GNAT"/>
    <property type="match status" value="1"/>
</dbReference>
<gene>
    <name evidence="1" type="ORF">ERS075579_04653</name>
</gene>
<name>A0A0U0ZT22_9MYCO</name>
<reference evidence="1 2" key="1">
    <citation type="submission" date="2015-03" db="EMBL/GenBank/DDBJ databases">
        <authorList>
            <person name="Murphy D."/>
        </authorList>
    </citation>
    <scope>NUCLEOTIDE SEQUENCE [LARGE SCALE GENOMIC DNA]</scope>
    <source>
        <strain evidence="1 2">PAP088</strain>
    </source>
</reference>
<dbReference type="SUPFAM" id="SSF55729">
    <property type="entry name" value="Acyl-CoA N-acyltransferases (Nat)"/>
    <property type="match status" value="1"/>
</dbReference>
<evidence type="ECO:0000313" key="1">
    <source>
        <dbReference type="EMBL" id="CPV69827.1"/>
    </source>
</evidence>
<dbReference type="InterPro" id="IPR016181">
    <property type="entry name" value="Acyl_CoA_acyltransferase"/>
</dbReference>
<protein>
    <submittedName>
        <fullName evidence="1">Uncharacterized protein</fullName>
    </submittedName>
</protein>
<dbReference type="InterPro" id="IPR000182">
    <property type="entry name" value="GNAT_dom"/>
</dbReference>
<dbReference type="Proteomes" id="UP000045782">
    <property type="component" value="Unassembled WGS sequence"/>
</dbReference>
<dbReference type="RefSeq" id="WP_049233214.1">
    <property type="nucleotide sequence ID" value="NZ_CP014951.1"/>
</dbReference>
<dbReference type="AlphaFoldDB" id="A0A0U0ZT22"/>
<dbReference type="Gene3D" id="3.40.630.30">
    <property type="match status" value="1"/>
</dbReference>